<feature type="domain" description="JAB" evidence="6">
    <location>
        <begin position="8"/>
        <end position="143"/>
    </location>
</feature>
<dbReference type="CDD" id="cd08070">
    <property type="entry name" value="MPN_like"/>
    <property type="match status" value="1"/>
</dbReference>
<evidence type="ECO:0000256" key="1">
    <source>
        <dbReference type="ARBA" id="ARBA00022670"/>
    </source>
</evidence>
<keyword evidence="2" id="KW-0479">Metal-binding</keyword>
<name>A0ABD4T3Y3_9CYAN</name>
<accession>A0ABD4T3Y3</accession>
<dbReference type="Proteomes" id="UP000031561">
    <property type="component" value="Unassembled WGS sequence"/>
</dbReference>
<evidence type="ECO:0000256" key="3">
    <source>
        <dbReference type="ARBA" id="ARBA00022801"/>
    </source>
</evidence>
<keyword evidence="1" id="KW-0645">Protease</keyword>
<evidence type="ECO:0000313" key="7">
    <source>
        <dbReference type="EMBL" id="MCM1982947.1"/>
    </source>
</evidence>
<dbReference type="Pfam" id="PF14464">
    <property type="entry name" value="Prok-JAB"/>
    <property type="match status" value="1"/>
</dbReference>
<dbReference type="InterPro" id="IPR028090">
    <property type="entry name" value="JAB_dom_prok"/>
</dbReference>
<proteinExistence type="predicted"/>
<dbReference type="SUPFAM" id="SSF102712">
    <property type="entry name" value="JAB1/MPN domain"/>
    <property type="match status" value="1"/>
</dbReference>
<reference evidence="7 8" key="1">
    <citation type="journal article" date="2015" name="Genome Announc.">
        <title>Draft Genome Sequence of Filamentous Marine Cyanobacterium Lyngbya confervoides Strain BDU141951.</title>
        <authorList>
            <person name="Chandrababunaidu M.M."/>
            <person name="Sen D."/>
            <person name="Tripathy S."/>
        </authorList>
    </citation>
    <scope>NUCLEOTIDE SEQUENCE [LARGE SCALE GENOMIC DNA]</scope>
    <source>
        <strain evidence="7 8">BDU141951</strain>
    </source>
</reference>
<keyword evidence="4" id="KW-0862">Zinc</keyword>
<evidence type="ECO:0000313" key="8">
    <source>
        <dbReference type="Proteomes" id="UP000031561"/>
    </source>
</evidence>
<dbReference type="FunFam" id="3.40.140.10:FF:000085">
    <property type="entry name" value="Mov34/MPN/PAD-1 family protein"/>
    <property type="match status" value="1"/>
</dbReference>
<dbReference type="GO" id="GO:0046872">
    <property type="term" value="F:metal ion binding"/>
    <property type="evidence" value="ECO:0007669"/>
    <property type="project" value="UniProtKB-KW"/>
</dbReference>
<dbReference type="RefSeq" id="WP_166281687.1">
    <property type="nucleotide sequence ID" value="NZ_JTHE03000048.1"/>
</dbReference>
<dbReference type="PANTHER" id="PTHR34858">
    <property type="entry name" value="CYSO-CYSTEINE PEPTIDASE"/>
    <property type="match status" value="1"/>
</dbReference>
<evidence type="ECO:0000256" key="4">
    <source>
        <dbReference type="ARBA" id="ARBA00022833"/>
    </source>
</evidence>
<dbReference type="InterPro" id="IPR051929">
    <property type="entry name" value="VirAsm_ModProt"/>
</dbReference>
<dbReference type="GO" id="GO:0006508">
    <property type="term" value="P:proteolysis"/>
    <property type="evidence" value="ECO:0007669"/>
    <property type="project" value="UniProtKB-KW"/>
</dbReference>
<organism evidence="7 8">
    <name type="scientific">Lyngbya confervoides BDU141951</name>
    <dbReference type="NCBI Taxonomy" id="1574623"/>
    <lineage>
        <taxon>Bacteria</taxon>
        <taxon>Bacillati</taxon>
        <taxon>Cyanobacteriota</taxon>
        <taxon>Cyanophyceae</taxon>
        <taxon>Oscillatoriophycideae</taxon>
        <taxon>Oscillatoriales</taxon>
        <taxon>Microcoleaceae</taxon>
        <taxon>Lyngbya</taxon>
    </lineage>
</organism>
<dbReference type="GO" id="GO:0008237">
    <property type="term" value="F:metallopeptidase activity"/>
    <property type="evidence" value="ECO:0007669"/>
    <property type="project" value="UniProtKB-KW"/>
</dbReference>
<keyword evidence="3" id="KW-0378">Hydrolase</keyword>
<dbReference type="PANTHER" id="PTHR34858:SF1">
    <property type="entry name" value="CYSO-CYSTEINE PEPTIDASE"/>
    <property type="match status" value="1"/>
</dbReference>
<dbReference type="Gene3D" id="3.40.140.10">
    <property type="entry name" value="Cytidine Deaminase, domain 2"/>
    <property type="match status" value="1"/>
</dbReference>
<gene>
    <name evidence="7" type="ORF">QQ91_0008940</name>
</gene>
<keyword evidence="8" id="KW-1185">Reference proteome</keyword>
<comment type="caution">
    <text evidence="7">The sequence shown here is derived from an EMBL/GenBank/DDBJ whole genome shotgun (WGS) entry which is preliminary data.</text>
</comment>
<dbReference type="AlphaFoldDB" id="A0ABD4T3Y3"/>
<keyword evidence="5" id="KW-0482">Metalloprotease</keyword>
<sequence length="159" mass="18025">MICISTILLRQMQDHAQAQYPLECCGLMLGLPAGQSTDGPRAAKQVTQICPAINAWEQAQAAGEGVDLHKTPRERYWIDPAFIIATQKQARDRQWSILGVYHSHPQGPAQPSECDRQWAWSDYSYVIMGMDHGQVQDCQSWVLDDQHQFQPEPVQILRP</sequence>
<protein>
    <submittedName>
        <fullName evidence="7">M67 family metallopeptidase</fullName>
    </submittedName>
</protein>
<evidence type="ECO:0000256" key="2">
    <source>
        <dbReference type="ARBA" id="ARBA00022723"/>
    </source>
</evidence>
<dbReference type="EMBL" id="JTHE03000048">
    <property type="protein sequence ID" value="MCM1982947.1"/>
    <property type="molecule type" value="Genomic_DNA"/>
</dbReference>
<evidence type="ECO:0000256" key="5">
    <source>
        <dbReference type="ARBA" id="ARBA00023049"/>
    </source>
</evidence>
<evidence type="ECO:0000259" key="6">
    <source>
        <dbReference type="Pfam" id="PF14464"/>
    </source>
</evidence>